<dbReference type="PANTHER" id="PTHR21183">
    <property type="entry name" value="RIBOSOMAL PROTEIN L47, MITOCHONDRIAL-RELATED"/>
    <property type="match status" value="1"/>
</dbReference>
<evidence type="ECO:0000256" key="2">
    <source>
        <dbReference type="ARBA" id="ARBA00009254"/>
    </source>
</evidence>
<dbReference type="STRING" id="983967.A0A1E4T4D2"/>
<proteinExistence type="inferred from homology"/>
<dbReference type="OrthoDB" id="270763at2759"/>
<accession>A0A1E4T4D2</accession>
<dbReference type="EMBL" id="KV453849">
    <property type="protein sequence ID" value="ODV86581.1"/>
    <property type="molecule type" value="Genomic_DNA"/>
</dbReference>
<dbReference type="Pfam" id="PF06984">
    <property type="entry name" value="MRP-L47"/>
    <property type="match status" value="1"/>
</dbReference>
<dbReference type="Proteomes" id="UP000094801">
    <property type="component" value="Unassembled WGS sequence"/>
</dbReference>
<dbReference type="PANTHER" id="PTHR21183:SF18">
    <property type="entry name" value="LARGE RIBOSOMAL SUBUNIT PROTEIN UL29M"/>
    <property type="match status" value="1"/>
</dbReference>
<dbReference type="Gene3D" id="6.10.330.20">
    <property type="match status" value="1"/>
</dbReference>
<comment type="subcellular location">
    <subcellularLocation>
        <location evidence="1">Mitochondrion</location>
    </subcellularLocation>
</comment>
<evidence type="ECO:0000256" key="6">
    <source>
        <dbReference type="ARBA" id="ARBA00035289"/>
    </source>
</evidence>
<evidence type="ECO:0000256" key="3">
    <source>
        <dbReference type="ARBA" id="ARBA00022980"/>
    </source>
</evidence>
<comment type="similarity">
    <text evidence="2">Belongs to the universal ribosomal protein uL29 family.</text>
</comment>
<sequence length="307" mass="35960">MFKQQISKFHTSAVEMARTTSRKGYRLSPHVKLRKPILPTIDNITVKEDHPLWEFFSNGKFVRTGQEIAYTGRPWSVQELRRKSFEDLHGLWYVCLKERNRLYREEHVYEQVGSMRSNEFDGLSEQIRATMWRIKQVLTERDSSLLRAKAEFKADGEKYLQEFREKYLQEEQVETDEWFDKLERIQYAIFGIPDVLDTNIKVDLTFLKGVKFIGELKFAKFAEAAGRSDLGELRDIAEIYTVFEESATVEGVQNACDKIDEYRLSEITIPGSKEIQVVQGFIDDKIQQAQSEFIEEAENEKIENKSI</sequence>
<dbReference type="Gene3D" id="6.10.140.1190">
    <property type="match status" value="1"/>
</dbReference>
<keyword evidence="3" id="KW-0689">Ribosomal protein</keyword>
<evidence type="ECO:0000313" key="8">
    <source>
        <dbReference type="EMBL" id="ODV86581.1"/>
    </source>
</evidence>
<evidence type="ECO:0000256" key="7">
    <source>
        <dbReference type="ARBA" id="ARBA00035399"/>
    </source>
</evidence>
<dbReference type="AlphaFoldDB" id="A0A1E4T4D2"/>
<keyword evidence="4" id="KW-0496">Mitochondrion</keyword>
<reference evidence="9" key="1">
    <citation type="submission" date="2016-04" db="EMBL/GenBank/DDBJ databases">
        <title>Comparative genomics of biotechnologically important yeasts.</title>
        <authorList>
            <consortium name="DOE Joint Genome Institute"/>
            <person name="Riley R."/>
            <person name="Haridas S."/>
            <person name="Wolfe K.H."/>
            <person name="Lopes M.R."/>
            <person name="Hittinger C.T."/>
            <person name="Goker M."/>
            <person name="Salamov A."/>
            <person name="Wisecaver J."/>
            <person name="Long T.M."/>
            <person name="Aerts A.L."/>
            <person name="Barry K."/>
            <person name="Choi C."/>
            <person name="Clum A."/>
            <person name="Coughlan A.Y."/>
            <person name="Deshpande S."/>
            <person name="Douglass A.P."/>
            <person name="Hanson S.J."/>
            <person name="Klenk H.-P."/>
            <person name="Labutti K."/>
            <person name="Lapidus A."/>
            <person name="Lindquist E."/>
            <person name="Lipzen A."/>
            <person name="Meier-Kolthoff J.P."/>
            <person name="Ohm R.A."/>
            <person name="Otillar R.P."/>
            <person name="Pangilinan J."/>
            <person name="Peng Y."/>
            <person name="Rokas A."/>
            <person name="Rosa C.A."/>
            <person name="Scheuner C."/>
            <person name="Sibirny A.A."/>
            <person name="Slot J.C."/>
            <person name="Stielow J.B."/>
            <person name="Sun H."/>
            <person name="Kurtzman C.P."/>
            <person name="Blackwell M."/>
            <person name="Grigoriev I.V."/>
            <person name="Jeffries T.W."/>
        </authorList>
    </citation>
    <scope>NUCLEOTIDE SEQUENCE [LARGE SCALE GENOMIC DNA]</scope>
    <source>
        <strain evidence="9">NRRL YB-2248</strain>
    </source>
</reference>
<evidence type="ECO:0000256" key="4">
    <source>
        <dbReference type="ARBA" id="ARBA00023128"/>
    </source>
</evidence>
<evidence type="ECO:0000313" key="9">
    <source>
        <dbReference type="Proteomes" id="UP000094801"/>
    </source>
</evidence>
<evidence type="ECO:0000256" key="1">
    <source>
        <dbReference type="ARBA" id="ARBA00004173"/>
    </source>
</evidence>
<protein>
    <recommendedName>
        <fullName evidence="6">Large ribosomal subunit protein uL29m</fullName>
    </recommendedName>
    <alternativeName>
        <fullName evidence="7">54S ribosomal protein L4, mitochondrial</fullName>
    </alternativeName>
</protein>
<dbReference type="GO" id="GO:0032543">
    <property type="term" value="P:mitochondrial translation"/>
    <property type="evidence" value="ECO:0007669"/>
    <property type="project" value="TreeGrafter"/>
</dbReference>
<organism evidence="8 9">
    <name type="scientific">[Candida] arabinofermentans NRRL YB-2248</name>
    <dbReference type="NCBI Taxonomy" id="983967"/>
    <lineage>
        <taxon>Eukaryota</taxon>
        <taxon>Fungi</taxon>
        <taxon>Dikarya</taxon>
        <taxon>Ascomycota</taxon>
        <taxon>Saccharomycotina</taxon>
        <taxon>Pichiomycetes</taxon>
        <taxon>Pichiales</taxon>
        <taxon>Pichiaceae</taxon>
        <taxon>Ogataea</taxon>
        <taxon>Ogataea/Candida clade</taxon>
    </lineage>
</organism>
<keyword evidence="9" id="KW-1185">Reference proteome</keyword>
<dbReference type="InterPro" id="IPR010729">
    <property type="entry name" value="Ribosomal_uL29_mit"/>
</dbReference>
<dbReference type="InterPro" id="IPR038340">
    <property type="entry name" value="MRP-L47_sf"/>
</dbReference>
<name>A0A1E4T4D2_9ASCO</name>
<evidence type="ECO:0000256" key="5">
    <source>
        <dbReference type="ARBA" id="ARBA00023274"/>
    </source>
</evidence>
<dbReference type="GO" id="GO:0003735">
    <property type="term" value="F:structural constituent of ribosome"/>
    <property type="evidence" value="ECO:0007669"/>
    <property type="project" value="InterPro"/>
</dbReference>
<gene>
    <name evidence="8" type="ORF">CANARDRAFT_195639</name>
</gene>
<dbReference type="GO" id="GO:0005762">
    <property type="term" value="C:mitochondrial large ribosomal subunit"/>
    <property type="evidence" value="ECO:0007669"/>
    <property type="project" value="TreeGrafter"/>
</dbReference>
<keyword evidence="5" id="KW-0687">Ribonucleoprotein</keyword>